<evidence type="ECO:0000313" key="2">
    <source>
        <dbReference type="Proteomes" id="UP001623660"/>
    </source>
</evidence>
<gene>
    <name evidence="1" type="ORF">ACJDU8_17715</name>
</gene>
<dbReference type="Proteomes" id="UP001623660">
    <property type="component" value="Unassembled WGS sequence"/>
</dbReference>
<reference evidence="1 2" key="1">
    <citation type="submission" date="2024-11" db="EMBL/GenBank/DDBJ databases">
        <authorList>
            <person name="Heng Y.C."/>
            <person name="Lim A.C.H."/>
            <person name="Lee J.K.Y."/>
            <person name="Kittelmann S."/>
        </authorList>
    </citation>
    <scope>NUCLEOTIDE SEQUENCE [LARGE SCALE GENOMIC DNA]</scope>
    <source>
        <strain evidence="1 2">WILCCON 0269</strain>
    </source>
</reference>
<protein>
    <submittedName>
        <fullName evidence="1">Uncharacterized protein</fullName>
    </submittedName>
</protein>
<proteinExistence type="predicted"/>
<sequence length="68" mass="7684">MLDGNSYTNKSCNMENPKAVEPEDYFQIVLVPQKASCSDDSFTIKVGRGRLNEVLDILKIDYDIKILS</sequence>
<dbReference type="RefSeq" id="WP_406793489.1">
    <property type="nucleotide sequence ID" value="NZ_JBJHZX010000029.1"/>
</dbReference>
<evidence type="ECO:0000313" key="1">
    <source>
        <dbReference type="EMBL" id="MFL0197384.1"/>
    </source>
</evidence>
<organism evidence="1 2">
    <name type="scientific">Candidatus Clostridium eludens</name>
    <dbReference type="NCBI Taxonomy" id="3381663"/>
    <lineage>
        <taxon>Bacteria</taxon>
        <taxon>Bacillati</taxon>
        <taxon>Bacillota</taxon>
        <taxon>Clostridia</taxon>
        <taxon>Eubacteriales</taxon>
        <taxon>Clostridiaceae</taxon>
        <taxon>Clostridium</taxon>
    </lineage>
</organism>
<dbReference type="EMBL" id="JBJHZX010000029">
    <property type="protein sequence ID" value="MFL0197384.1"/>
    <property type="molecule type" value="Genomic_DNA"/>
</dbReference>
<comment type="caution">
    <text evidence="1">The sequence shown here is derived from an EMBL/GenBank/DDBJ whole genome shotgun (WGS) entry which is preliminary data.</text>
</comment>
<name>A0ABW8SN94_9CLOT</name>
<keyword evidence="2" id="KW-1185">Reference proteome</keyword>
<accession>A0ABW8SN94</accession>